<dbReference type="Proteomes" id="UP000469558">
    <property type="component" value="Unassembled WGS sequence"/>
</dbReference>
<accession>A0A8T9BQX6</accession>
<gene>
    <name evidence="1" type="ORF">LSUE1_G009099</name>
</gene>
<proteinExistence type="predicted"/>
<keyword evidence="2" id="KW-1185">Reference proteome</keyword>
<evidence type="ECO:0000313" key="2">
    <source>
        <dbReference type="Proteomes" id="UP000469558"/>
    </source>
</evidence>
<name>A0A8T9BQX6_9HELO</name>
<comment type="caution">
    <text evidence="1">The sequence shown here is derived from an EMBL/GenBank/DDBJ whole genome shotgun (WGS) entry which is preliminary data.</text>
</comment>
<dbReference type="AlphaFoldDB" id="A0A8T9BQX6"/>
<protein>
    <submittedName>
        <fullName evidence="1">Uncharacterized protein</fullName>
    </submittedName>
</protein>
<evidence type="ECO:0000313" key="1">
    <source>
        <dbReference type="EMBL" id="TVY55187.1"/>
    </source>
</evidence>
<organism evidence="1 2">
    <name type="scientific">Lachnellula suecica</name>
    <dbReference type="NCBI Taxonomy" id="602035"/>
    <lineage>
        <taxon>Eukaryota</taxon>
        <taxon>Fungi</taxon>
        <taxon>Dikarya</taxon>
        <taxon>Ascomycota</taxon>
        <taxon>Pezizomycotina</taxon>
        <taxon>Leotiomycetes</taxon>
        <taxon>Helotiales</taxon>
        <taxon>Lachnaceae</taxon>
        <taxon>Lachnellula</taxon>
    </lineage>
</organism>
<sequence length="66" mass="7278">MSLRSPVTLQTGAKYVTIGPLIPTATDEQLQLWKHCLRKQGLMEQDIDKAGYSIVASAYVKLDASK</sequence>
<dbReference type="EMBL" id="QGMK01002930">
    <property type="protein sequence ID" value="TVY55187.1"/>
    <property type="molecule type" value="Genomic_DNA"/>
</dbReference>
<reference evidence="1 2" key="1">
    <citation type="submission" date="2018-05" db="EMBL/GenBank/DDBJ databases">
        <title>Genome sequencing and assembly of the regulated plant pathogen Lachnellula willkommii and related sister species for the development of diagnostic species identification markers.</title>
        <authorList>
            <person name="Giroux E."/>
            <person name="Bilodeau G."/>
        </authorList>
    </citation>
    <scope>NUCLEOTIDE SEQUENCE [LARGE SCALE GENOMIC DNA]</scope>
    <source>
        <strain evidence="1 2">CBS 268.59</strain>
    </source>
</reference>